<evidence type="ECO:0000313" key="2">
    <source>
        <dbReference type="Proteomes" id="UP001280581"/>
    </source>
</evidence>
<keyword evidence="2" id="KW-1185">Reference proteome</keyword>
<dbReference type="AlphaFoldDB" id="A0AAN6LLV4"/>
<organism evidence="1 2">
    <name type="scientific">Pseudopithomyces chartarum</name>
    <dbReference type="NCBI Taxonomy" id="1892770"/>
    <lineage>
        <taxon>Eukaryota</taxon>
        <taxon>Fungi</taxon>
        <taxon>Dikarya</taxon>
        <taxon>Ascomycota</taxon>
        <taxon>Pezizomycotina</taxon>
        <taxon>Dothideomycetes</taxon>
        <taxon>Pleosporomycetidae</taxon>
        <taxon>Pleosporales</taxon>
        <taxon>Massarineae</taxon>
        <taxon>Didymosphaeriaceae</taxon>
        <taxon>Pseudopithomyces</taxon>
    </lineage>
</organism>
<name>A0AAN6LLV4_9PLEO</name>
<gene>
    <name evidence="1" type="ORF">GRF29_216g357623</name>
</gene>
<protein>
    <submittedName>
        <fullName evidence="1">Uncharacterized protein</fullName>
    </submittedName>
</protein>
<accession>A0AAN6LLV4</accession>
<evidence type="ECO:0000313" key="1">
    <source>
        <dbReference type="EMBL" id="KAK3197469.1"/>
    </source>
</evidence>
<comment type="caution">
    <text evidence="1">The sequence shown here is derived from an EMBL/GenBank/DDBJ whole genome shotgun (WGS) entry which is preliminary data.</text>
</comment>
<dbReference type="EMBL" id="WVTA01000018">
    <property type="protein sequence ID" value="KAK3197469.1"/>
    <property type="molecule type" value="Genomic_DNA"/>
</dbReference>
<proteinExistence type="predicted"/>
<sequence length="273" mass="31395">MSEHKALNDWAASHLDLILANNERLQVSKLRANWALERLNHVRRNLEQSGINVTFKQGPEEWRINCPFVTHTSITMRKEVGERFGVWQKTIQGAPDMSFDFLESRTQARKKSNLPYFEKYVISLVVLFWNILELPDLEDIDRIASQNDTCTMRTLISVLEAAYYFDDKALKDATLNTLRSYVKKDGFLLEESMVVVQGAFERVGGPAGQYDLLRKIFLTAAAIQVHALFELSLRQNNGIDNLGRAWKALKQTPAFSKDWEMAVYWYLTNASGR</sequence>
<reference evidence="1 2" key="1">
    <citation type="submission" date="2021-02" db="EMBL/GenBank/DDBJ databases">
        <title>Genome assembly of Pseudopithomyces chartarum.</title>
        <authorList>
            <person name="Jauregui R."/>
            <person name="Singh J."/>
            <person name="Voisey C."/>
        </authorList>
    </citation>
    <scope>NUCLEOTIDE SEQUENCE [LARGE SCALE GENOMIC DNA]</scope>
    <source>
        <strain evidence="1 2">AGR01</strain>
    </source>
</reference>
<dbReference type="Proteomes" id="UP001280581">
    <property type="component" value="Unassembled WGS sequence"/>
</dbReference>